<dbReference type="SUPFAM" id="SSF51658">
    <property type="entry name" value="Xylose isomerase-like"/>
    <property type="match status" value="1"/>
</dbReference>
<keyword evidence="1 2" id="KW-0413">Isomerase</keyword>
<dbReference type="EMBL" id="JAVRAA010000020">
    <property type="protein sequence ID" value="MDT0340302.1"/>
    <property type="molecule type" value="Genomic_DNA"/>
</dbReference>
<protein>
    <submittedName>
        <fullName evidence="5">Hydroxypyruvate isomerase</fullName>
        <ecNumber evidence="5">5.3.1.22</ecNumber>
    </submittedName>
</protein>
<feature type="active site" description="Proton donor/acceptor" evidence="3">
    <location>
        <position position="240"/>
    </location>
</feature>
<dbReference type="InterPro" id="IPR050417">
    <property type="entry name" value="Sugar_Epim/Isomerase"/>
</dbReference>
<dbReference type="PIRSF" id="PIRSF006241">
    <property type="entry name" value="HyI"/>
    <property type="match status" value="1"/>
</dbReference>
<sequence>MTQLAANLTMLFTEQPFLERFQAASQAGFRAVEFLFPYAFAPEQIADQLRTHRLQLVLHNLPAGNWDAGERGIACHPDRVAEFRAGVDEAIRYARALEVPQLNCLVGILPPGISREAAREVLVGNLKYAATRLKEQGIRLLIEPINHFDIPGFFLNTTRQAVELILATGSDNLFVQYDIYHMQRMEGELANTLKANLSLIGHVQLADNPGRGEPGSGEINYRYLFKWLETIGYRGWIGCEYKPQAGTTAGLGWIAQHGLQTA</sequence>
<evidence type="ECO:0000256" key="2">
    <source>
        <dbReference type="PIRNR" id="PIRNR006241"/>
    </source>
</evidence>
<feature type="domain" description="Xylose isomerase-like TIM barrel" evidence="4">
    <location>
        <begin position="21"/>
        <end position="256"/>
    </location>
</feature>
<dbReference type="Gene3D" id="3.20.20.150">
    <property type="entry name" value="Divalent-metal-dependent TIM barrel enzymes"/>
    <property type="match status" value="1"/>
</dbReference>
<comment type="caution">
    <text evidence="5">The sequence shown here is derived from an EMBL/GenBank/DDBJ whole genome shotgun (WGS) entry which is preliminary data.</text>
</comment>
<proteinExistence type="inferred from homology"/>
<organism evidence="5">
    <name type="scientific">Herbaspirillum huttiense subsp. nephrolepidis</name>
    <dbReference type="NCBI Taxonomy" id="3075126"/>
    <lineage>
        <taxon>Bacteria</taxon>
        <taxon>Pseudomonadati</taxon>
        <taxon>Pseudomonadota</taxon>
        <taxon>Betaproteobacteria</taxon>
        <taxon>Burkholderiales</taxon>
        <taxon>Oxalobacteraceae</taxon>
        <taxon>Herbaspirillum</taxon>
    </lineage>
</organism>
<dbReference type="Pfam" id="PF01261">
    <property type="entry name" value="AP_endonuc_2"/>
    <property type="match status" value="1"/>
</dbReference>
<comment type="similarity">
    <text evidence="2">Belongs to the hyi family.</text>
</comment>
<dbReference type="NCBIfam" id="TIGR03234">
    <property type="entry name" value="OH-pyruv-isom"/>
    <property type="match status" value="1"/>
</dbReference>
<name>A0AAE4K8W1_9BURK</name>
<dbReference type="InterPro" id="IPR036237">
    <property type="entry name" value="Xyl_isomerase-like_sf"/>
</dbReference>
<evidence type="ECO:0000256" key="3">
    <source>
        <dbReference type="PIRSR" id="PIRSR006241-50"/>
    </source>
</evidence>
<reference evidence="5" key="1">
    <citation type="submission" date="2023-02" db="EMBL/GenBank/DDBJ databases">
        <title>Description of Herbaspirillum huttiense subsp. nephrolepsisexaltata and Herbaspirillum huttiense subsp. lycopersicon.</title>
        <authorList>
            <person name="Poudel M."/>
            <person name="Sharma A."/>
            <person name="Goss E."/>
            <person name="Tapia J.H."/>
            <person name="Harmon C.M."/>
            <person name="Jones J.B."/>
        </authorList>
    </citation>
    <scope>NUCLEOTIDE SEQUENCE</scope>
    <source>
        <strain evidence="5">NC40101</strain>
    </source>
</reference>
<dbReference type="GO" id="GO:0008903">
    <property type="term" value="F:hydroxypyruvate isomerase activity"/>
    <property type="evidence" value="ECO:0007669"/>
    <property type="project" value="UniProtKB-EC"/>
</dbReference>
<feature type="active site" description="Proton donor/acceptor" evidence="3">
    <location>
        <position position="143"/>
    </location>
</feature>
<dbReference type="RefSeq" id="WP_310836114.1">
    <property type="nucleotide sequence ID" value="NZ_JAVLSM010000002.1"/>
</dbReference>
<evidence type="ECO:0000313" key="5">
    <source>
        <dbReference type="EMBL" id="MDT0340302.1"/>
    </source>
</evidence>
<dbReference type="InterPro" id="IPR026040">
    <property type="entry name" value="HyI-like"/>
</dbReference>
<dbReference type="AlphaFoldDB" id="A0AAE4K8W1"/>
<dbReference type="PANTHER" id="PTHR43489:SF13">
    <property type="entry name" value="HYDROXYPYRUVATE ISOMERASE"/>
    <property type="match status" value="1"/>
</dbReference>
<evidence type="ECO:0000259" key="4">
    <source>
        <dbReference type="Pfam" id="PF01261"/>
    </source>
</evidence>
<dbReference type="InterPro" id="IPR017643">
    <property type="entry name" value="Hydroxypyruvate_isomerase"/>
</dbReference>
<accession>A0AAE4K8W1</accession>
<dbReference type="GO" id="GO:0046487">
    <property type="term" value="P:glyoxylate metabolic process"/>
    <property type="evidence" value="ECO:0007669"/>
    <property type="project" value="TreeGrafter"/>
</dbReference>
<dbReference type="PANTHER" id="PTHR43489">
    <property type="entry name" value="ISOMERASE"/>
    <property type="match status" value="1"/>
</dbReference>
<dbReference type="InterPro" id="IPR053398">
    <property type="entry name" value="HPT_OtnI_isomerases"/>
</dbReference>
<dbReference type="InterPro" id="IPR013022">
    <property type="entry name" value="Xyl_isomerase-like_TIM-brl"/>
</dbReference>
<dbReference type="FunFam" id="3.20.20.150:FF:000007">
    <property type="entry name" value="Hydroxypyruvate isomerase"/>
    <property type="match status" value="1"/>
</dbReference>
<gene>
    <name evidence="5" type="primary">hyi</name>
    <name evidence="5" type="ORF">RJN63_25960</name>
</gene>
<dbReference type="EC" id="5.3.1.22" evidence="5"/>
<evidence type="ECO:0000256" key="1">
    <source>
        <dbReference type="ARBA" id="ARBA00023235"/>
    </source>
</evidence>
<dbReference type="NCBIfam" id="NF043033">
    <property type="entry name" value="OxoTetrIsom"/>
    <property type="match status" value="1"/>
</dbReference>